<dbReference type="Proteomes" id="UP000288096">
    <property type="component" value="Unassembled WGS sequence"/>
</dbReference>
<dbReference type="AlphaFoldDB" id="A0A401G006"/>
<dbReference type="RefSeq" id="WP_124329705.1">
    <property type="nucleotide sequence ID" value="NZ_BEXT01000001.1"/>
</dbReference>
<dbReference type="Gene3D" id="3.40.630.100">
    <property type="entry name" value="Poly-gamma-glutamate hydrolase, zinc-binding motif"/>
    <property type="match status" value="1"/>
</dbReference>
<dbReference type="InterPro" id="IPR038128">
    <property type="entry name" value="Gamma_PGA_hydro_sf"/>
</dbReference>
<evidence type="ECO:0000313" key="2">
    <source>
        <dbReference type="Proteomes" id="UP000288096"/>
    </source>
</evidence>
<sequence length="198" mass="21727">MDRYTCYSELRRHEKEGFDYVIHLREGRSGIAVIAVHGGGIEPGTFDIADAVAGAAHTFYAFRGIKPAGNARLHMTSNQFDEPKGLGAARSADTVLSIHGLEREDEIVCVGGLNENLKRKISDSLIRAGFNAEESATLGLRGISPSNICNRGRSGKGVQLEISAGLRRRMFNHLTKRSGRLRTRLFYVFVKALQDALP</sequence>
<comment type="caution">
    <text evidence="1">The sequence shown here is derived from an EMBL/GenBank/DDBJ whole genome shotgun (WGS) entry which is preliminary data.</text>
</comment>
<keyword evidence="2" id="KW-1185">Reference proteome</keyword>
<reference evidence="2" key="2">
    <citation type="submission" date="2019-01" db="EMBL/GenBank/DDBJ databases">
        <title>Genome sequence of Desulfonema ishimotonii strain Tokyo 01.</title>
        <authorList>
            <person name="Fukui M."/>
        </authorList>
    </citation>
    <scope>NUCLEOTIDE SEQUENCE [LARGE SCALE GENOMIC DNA]</scope>
    <source>
        <strain evidence="2">Tokyo 01</strain>
    </source>
</reference>
<evidence type="ECO:0008006" key="3">
    <source>
        <dbReference type="Google" id="ProtNLM"/>
    </source>
</evidence>
<reference evidence="2" key="1">
    <citation type="submission" date="2017-11" db="EMBL/GenBank/DDBJ databases">
        <authorList>
            <person name="Watanabe M."/>
            <person name="Kojima H."/>
        </authorList>
    </citation>
    <scope>NUCLEOTIDE SEQUENCE [LARGE SCALE GENOMIC DNA]</scope>
    <source>
        <strain evidence="2">Tokyo 01</strain>
    </source>
</reference>
<evidence type="ECO:0000313" key="1">
    <source>
        <dbReference type="EMBL" id="GBC62540.1"/>
    </source>
</evidence>
<dbReference type="InterPro" id="IPR008585">
    <property type="entry name" value="Gamma_PGA_hydro"/>
</dbReference>
<dbReference type="Pfam" id="PF05908">
    <property type="entry name" value="Gamma_PGA_hydro"/>
    <property type="match status" value="1"/>
</dbReference>
<gene>
    <name evidence="1" type="ORF">DENIS_3512</name>
</gene>
<protein>
    <recommendedName>
        <fullName evidence="3">Replication protein</fullName>
    </recommendedName>
</protein>
<organism evidence="1 2">
    <name type="scientific">Desulfonema ishimotonii</name>
    <dbReference type="NCBI Taxonomy" id="45657"/>
    <lineage>
        <taxon>Bacteria</taxon>
        <taxon>Pseudomonadati</taxon>
        <taxon>Thermodesulfobacteriota</taxon>
        <taxon>Desulfobacteria</taxon>
        <taxon>Desulfobacterales</taxon>
        <taxon>Desulfococcaceae</taxon>
        <taxon>Desulfonema</taxon>
    </lineage>
</organism>
<name>A0A401G006_9BACT</name>
<dbReference type="EMBL" id="BEXT01000001">
    <property type="protein sequence ID" value="GBC62540.1"/>
    <property type="molecule type" value="Genomic_DNA"/>
</dbReference>
<proteinExistence type="predicted"/>
<dbReference type="OrthoDB" id="7721587at2"/>
<accession>A0A401G006</accession>